<evidence type="ECO:0000256" key="3">
    <source>
        <dbReference type="ARBA" id="ARBA00012438"/>
    </source>
</evidence>
<dbReference type="SMART" id="SM00388">
    <property type="entry name" value="HisKA"/>
    <property type="match status" value="1"/>
</dbReference>
<dbReference type="KEGG" id="bsen:DP114_23590"/>
<dbReference type="InterPro" id="IPR003661">
    <property type="entry name" value="HisK_dim/P_dom"/>
</dbReference>
<dbReference type="EC" id="2.7.13.3" evidence="3"/>
<dbReference type="InterPro" id="IPR003594">
    <property type="entry name" value="HATPase_dom"/>
</dbReference>
<proteinExistence type="inferred from homology"/>
<keyword evidence="5" id="KW-0808">Transferase</keyword>
<dbReference type="EMBL" id="CP030118">
    <property type="protein sequence ID" value="QDL10477.1"/>
    <property type="molecule type" value="Genomic_DNA"/>
</dbReference>
<feature type="modified residue" description="4-aspartylphosphate" evidence="10">
    <location>
        <position position="58"/>
    </location>
</feature>
<dbReference type="Gene3D" id="3.30.565.10">
    <property type="entry name" value="Histidine kinase-like ATPase, C-terminal domain"/>
    <property type="match status" value="1"/>
</dbReference>
<keyword evidence="4 10" id="KW-0597">Phosphoprotein</keyword>
<dbReference type="SMART" id="SM00065">
    <property type="entry name" value="GAF"/>
    <property type="match status" value="1"/>
</dbReference>
<dbReference type="PANTHER" id="PTHR43547">
    <property type="entry name" value="TWO-COMPONENT HISTIDINE KINASE"/>
    <property type="match status" value="1"/>
</dbReference>
<feature type="domain" description="Phytochrome chromophore attachment site" evidence="11">
    <location>
        <begin position="167"/>
        <end position="316"/>
    </location>
</feature>
<dbReference type="SUPFAM" id="SSF52172">
    <property type="entry name" value="CheY-like"/>
    <property type="match status" value="1"/>
</dbReference>
<feature type="domain" description="Response regulatory" evidence="13">
    <location>
        <begin position="6"/>
        <end position="125"/>
    </location>
</feature>
<keyword evidence="15" id="KW-1185">Reference proteome</keyword>
<dbReference type="SMART" id="SM00387">
    <property type="entry name" value="HATPase_c"/>
    <property type="match status" value="1"/>
</dbReference>
<dbReference type="GO" id="GO:0000155">
    <property type="term" value="F:phosphorelay sensor kinase activity"/>
    <property type="evidence" value="ECO:0007669"/>
    <property type="project" value="InterPro"/>
</dbReference>
<comment type="similarity">
    <text evidence="2">In the N-terminal section; belongs to the phytochrome family.</text>
</comment>
<evidence type="ECO:0000256" key="10">
    <source>
        <dbReference type="PROSITE-ProRule" id="PRU00169"/>
    </source>
</evidence>
<dbReference type="SMART" id="SM00448">
    <property type="entry name" value="REC"/>
    <property type="match status" value="1"/>
</dbReference>
<dbReference type="InterPro" id="IPR011006">
    <property type="entry name" value="CheY-like_superfamily"/>
</dbReference>
<dbReference type="RefSeq" id="WP_171977249.1">
    <property type="nucleotide sequence ID" value="NZ_CAWOXK010000001.1"/>
</dbReference>
<dbReference type="PROSITE" id="PS50046">
    <property type="entry name" value="PHYTOCHROME_2"/>
    <property type="match status" value="1"/>
</dbReference>
<keyword evidence="6" id="KW-0547">Nucleotide-binding</keyword>
<evidence type="ECO:0000259" key="11">
    <source>
        <dbReference type="PROSITE" id="PS50046"/>
    </source>
</evidence>
<evidence type="ECO:0000256" key="9">
    <source>
        <dbReference type="ARBA" id="ARBA00023012"/>
    </source>
</evidence>
<dbReference type="CDD" id="cd00082">
    <property type="entry name" value="HisKA"/>
    <property type="match status" value="1"/>
</dbReference>
<dbReference type="Gene3D" id="3.40.50.2300">
    <property type="match status" value="1"/>
</dbReference>
<dbReference type="Pfam" id="PF00512">
    <property type="entry name" value="HisKA"/>
    <property type="match status" value="1"/>
</dbReference>
<name>A0A856MMP9_9CYAN</name>
<dbReference type="FunFam" id="3.30.565.10:FF:000037">
    <property type="entry name" value="Hybrid sensor histidine kinase/response regulator"/>
    <property type="match status" value="1"/>
</dbReference>
<dbReference type="InterPro" id="IPR029016">
    <property type="entry name" value="GAF-like_dom_sf"/>
</dbReference>
<dbReference type="SUPFAM" id="SSF55874">
    <property type="entry name" value="ATPase domain of HSP90 chaperone/DNA topoisomerase II/histidine kinase"/>
    <property type="match status" value="1"/>
</dbReference>
<evidence type="ECO:0000256" key="8">
    <source>
        <dbReference type="ARBA" id="ARBA00022840"/>
    </source>
</evidence>
<dbReference type="PANTHER" id="PTHR43547:SF2">
    <property type="entry name" value="HYBRID SIGNAL TRANSDUCTION HISTIDINE KINASE C"/>
    <property type="match status" value="1"/>
</dbReference>
<dbReference type="CDD" id="cd00156">
    <property type="entry name" value="REC"/>
    <property type="match status" value="1"/>
</dbReference>
<evidence type="ECO:0000256" key="1">
    <source>
        <dbReference type="ARBA" id="ARBA00000085"/>
    </source>
</evidence>
<comment type="catalytic activity">
    <reaction evidence="1">
        <text>ATP + protein L-histidine = ADP + protein N-phospho-L-histidine.</text>
        <dbReference type="EC" id="2.7.13.3"/>
    </reaction>
</comment>
<keyword evidence="8" id="KW-0067">ATP-binding</keyword>
<evidence type="ECO:0000256" key="5">
    <source>
        <dbReference type="ARBA" id="ARBA00022679"/>
    </source>
</evidence>
<organism evidence="14 15">
    <name type="scientific">Brasilonema sennae CENA114</name>
    <dbReference type="NCBI Taxonomy" id="415709"/>
    <lineage>
        <taxon>Bacteria</taxon>
        <taxon>Bacillati</taxon>
        <taxon>Cyanobacteriota</taxon>
        <taxon>Cyanophyceae</taxon>
        <taxon>Nostocales</taxon>
        <taxon>Scytonemataceae</taxon>
        <taxon>Brasilonema</taxon>
        <taxon>Bromeliae group (in: Brasilonema)</taxon>
    </lineage>
</organism>
<dbReference type="InterPro" id="IPR005467">
    <property type="entry name" value="His_kinase_dom"/>
</dbReference>
<reference evidence="14 15" key="1">
    <citation type="submission" date="2018-06" db="EMBL/GenBank/DDBJ databases">
        <title>Comparative genomics of Brasilonema spp. strains.</title>
        <authorList>
            <person name="Alvarenga D.O."/>
            <person name="Fiore M.F."/>
            <person name="Varani A.M."/>
        </authorList>
    </citation>
    <scope>NUCLEOTIDE SEQUENCE [LARGE SCALE GENOMIC DNA]</scope>
    <source>
        <strain evidence="14 15">CENA114</strain>
    </source>
</reference>
<dbReference type="Gene3D" id="1.10.287.130">
    <property type="match status" value="1"/>
</dbReference>
<dbReference type="InterPro" id="IPR003018">
    <property type="entry name" value="GAF"/>
</dbReference>
<dbReference type="SUPFAM" id="SSF55781">
    <property type="entry name" value="GAF domain-like"/>
    <property type="match status" value="1"/>
</dbReference>
<dbReference type="AlphaFoldDB" id="A0A856MMP9"/>
<dbReference type="Gene3D" id="3.30.450.40">
    <property type="match status" value="1"/>
</dbReference>
<feature type="domain" description="Histidine kinase" evidence="12">
    <location>
        <begin position="350"/>
        <end position="567"/>
    </location>
</feature>
<dbReference type="Pfam" id="PF01590">
    <property type="entry name" value="GAF"/>
    <property type="match status" value="1"/>
</dbReference>
<dbReference type="InterPro" id="IPR001789">
    <property type="entry name" value="Sig_transdc_resp-reg_receiver"/>
</dbReference>
<dbReference type="InterPro" id="IPR036097">
    <property type="entry name" value="HisK_dim/P_sf"/>
</dbReference>
<evidence type="ECO:0000259" key="13">
    <source>
        <dbReference type="PROSITE" id="PS50110"/>
    </source>
</evidence>
<dbReference type="SUPFAM" id="SSF47384">
    <property type="entry name" value="Homodimeric domain of signal transducing histidine kinase"/>
    <property type="match status" value="1"/>
</dbReference>
<keyword evidence="7 14" id="KW-0418">Kinase</keyword>
<dbReference type="PROSITE" id="PS50110">
    <property type="entry name" value="RESPONSE_REGULATORY"/>
    <property type="match status" value="1"/>
</dbReference>
<protein>
    <recommendedName>
        <fullName evidence="3">histidine kinase</fullName>
        <ecNumber evidence="3">2.7.13.3</ecNumber>
    </recommendedName>
</protein>
<dbReference type="Pfam" id="PF00072">
    <property type="entry name" value="Response_reg"/>
    <property type="match status" value="1"/>
</dbReference>
<evidence type="ECO:0000256" key="4">
    <source>
        <dbReference type="ARBA" id="ARBA00022553"/>
    </source>
</evidence>
<dbReference type="InterPro" id="IPR016132">
    <property type="entry name" value="Phyto_chromo_attachment"/>
</dbReference>
<dbReference type="PROSITE" id="PS50109">
    <property type="entry name" value="HIS_KIN"/>
    <property type="match status" value="1"/>
</dbReference>
<dbReference type="Proteomes" id="UP000503129">
    <property type="component" value="Chromosome"/>
</dbReference>
<sequence>MSDVWTLLITDDCMEDREVYREYLLSDPHHSYQILEASSAESGLALCQKKHCDAILLDFCLPDMSGLEFLDELKLQRLDSPLPVIMLTGQGDERVAVQAMKRGAQDYLVKKDIEPDVLQMTVRNVIQHSQQQNQLSKRHQPQQLTAAVISPRLDATRIALRIRQSLNLEQILQTTVTQVQQLLLCDSVTIYQVSPNSDTHEITESAKPYLTKLCEAGVSSLSAEPIQQFTALLLKNNQSNLWEIGKATTKAQGEASIIVSHNRKKATQAYLLVPILVKEQDELSARVWGLLVACQDSKVRQWQTDEVEIFNQLAGDLAIAIQQAQQLTQALVALENEKQLNAFKSQFVATVSHEYRNPLASILLAASTLLQHSNQLHQTKHQQFLQLIEDKARQMTKLVDDLLMISTFEFGKARFTPYPFELLQFCSDIIEEQRQIISDDRHQLTFKITGNTRGFWGDQKLLRAILVNLLSNAIKYSPDGGNIEVHLMGNDSHAIFDVKDQGIGIPIEDQQHLFESFSRGSNVGAIPGTGLGLAIVKACIELHGGEIRVESQQGQGTKVTVSLPKNCTKGGNSEQ</sequence>
<evidence type="ECO:0000256" key="2">
    <source>
        <dbReference type="ARBA" id="ARBA00006402"/>
    </source>
</evidence>
<dbReference type="Pfam" id="PF02518">
    <property type="entry name" value="HATPase_c"/>
    <property type="match status" value="1"/>
</dbReference>
<evidence type="ECO:0000313" key="15">
    <source>
        <dbReference type="Proteomes" id="UP000503129"/>
    </source>
</evidence>
<evidence type="ECO:0000259" key="12">
    <source>
        <dbReference type="PROSITE" id="PS50109"/>
    </source>
</evidence>
<accession>A0A856MMP9</accession>
<evidence type="ECO:0000313" key="14">
    <source>
        <dbReference type="EMBL" id="QDL10477.1"/>
    </source>
</evidence>
<dbReference type="InterPro" id="IPR004358">
    <property type="entry name" value="Sig_transdc_His_kin-like_C"/>
</dbReference>
<gene>
    <name evidence="14" type="ORF">DP114_23590</name>
</gene>
<evidence type="ECO:0000256" key="7">
    <source>
        <dbReference type="ARBA" id="ARBA00022777"/>
    </source>
</evidence>
<dbReference type="CDD" id="cd00075">
    <property type="entry name" value="HATPase"/>
    <property type="match status" value="1"/>
</dbReference>
<dbReference type="InterPro" id="IPR036890">
    <property type="entry name" value="HATPase_C_sf"/>
</dbReference>
<dbReference type="GO" id="GO:0005524">
    <property type="term" value="F:ATP binding"/>
    <property type="evidence" value="ECO:0007669"/>
    <property type="project" value="UniProtKB-KW"/>
</dbReference>
<dbReference type="PRINTS" id="PR00344">
    <property type="entry name" value="BCTRLSENSOR"/>
</dbReference>
<evidence type="ECO:0000256" key="6">
    <source>
        <dbReference type="ARBA" id="ARBA00022741"/>
    </source>
</evidence>
<keyword evidence="9" id="KW-0902">Two-component regulatory system</keyword>